<reference evidence="4 5" key="1">
    <citation type="journal article" date="2019" name="Sci. Rep.">
        <title>A high-quality genome of Eragrostis curvula grass provides insights into Poaceae evolution and supports new strategies to enhance forage quality.</title>
        <authorList>
            <person name="Carballo J."/>
            <person name="Santos B.A.C.M."/>
            <person name="Zappacosta D."/>
            <person name="Garbus I."/>
            <person name="Selva J.P."/>
            <person name="Gallo C.A."/>
            <person name="Diaz A."/>
            <person name="Albertini E."/>
            <person name="Caccamo M."/>
            <person name="Echenique V."/>
        </authorList>
    </citation>
    <scope>NUCLEOTIDE SEQUENCE [LARGE SCALE GENOMIC DNA]</scope>
    <source>
        <strain evidence="5">cv. Victoria</strain>
        <tissue evidence="4">Leaf</tissue>
    </source>
</reference>
<dbReference type="OrthoDB" id="680362at2759"/>
<sequence>MRKARAAASKPRARAKPRAKPSPVSLVSGGSSPSAGTASLAADLSFLCPSSSPVAKPRTRTSPLAASPAFAAPAGMSTVGDLRSLAASHLDSLKRRLDALHGASDSEGAHGHVQQKLCEPRQNNNSGRSQESFVTVRLPGGIRRMKNLEELCHVDVSKNTDVLAEITQLLQLRKLGVVIHGKKFSLVVLFQQIDILHSCLRSLSIQINQQSTREQINPNTAVIPASVSPPKLLESLNISGTVGRLSNWIKEHGTLTKVTLRNTLLEEHDIHILGGLKVLQYLRLRNDSYKEGELSFRKENFQSLKSLVVEGTIIISISFEDGAAPKLERIVWSFTSMQSLSGIQHLQKLKELELNGSGDLDPVRQAIKEHPNHPMLKT</sequence>
<evidence type="ECO:0000313" key="4">
    <source>
        <dbReference type="EMBL" id="TVU43061.1"/>
    </source>
</evidence>
<dbReference type="InterPro" id="IPR032675">
    <property type="entry name" value="LRR_dom_sf"/>
</dbReference>
<dbReference type="PANTHER" id="PTHR37371:SF1">
    <property type="entry name" value="KINESIN-LIKE PROTEIN"/>
    <property type="match status" value="1"/>
</dbReference>
<dbReference type="InterPro" id="IPR055414">
    <property type="entry name" value="LRR_R13L4/SHOC2-like"/>
</dbReference>
<dbReference type="SUPFAM" id="SSF52058">
    <property type="entry name" value="L domain-like"/>
    <property type="match status" value="1"/>
</dbReference>
<dbReference type="EMBL" id="RWGY01000005">
    <property type="protein sequence ID" value="TVU43061.1"/>
    <property type="molecule type" value="Genomic_DNA"/>
</dbReference>
<dbReference type="Gene3D" id="3.80.10.10">
    <property type="entry name" value="Ribonuclease Inhibitor"/>
    <property type="match status" value="1"/>
</dbReference>
<evidence type="ECO:0000313" key="5">
    <source>
        <dbReference type="Proteomes" id="UP000324897"/>
    </source>
</evidence>
<proteinExistence type="predicted"/>
<accession>A0A5J9W522</accession>
<dbReference type="Gramene" id="TVU43061">
    <property type="protein sequence ID" value="TVU43061"/>
    <property type="gene ID" value="EJB05_09497"/>
</dbReference>
<keyword evidence="5" id="KW-1185">Reference proteome</keyword>
<organism evidence="4 5">
    <name type="scientific">Eragrostis curvula</name>
    <name type="common">weeping love grass</name>
    <dbReference type="NCBI Taxonomy" id="38414"/>
    <lineage>
        <taxon>Eukaryota</taxon>
        <taxon>Viridiplantae</taxon>
        <taxon>Streptophyta</taxon>
        <taxon>Embryophyta</taxon>
        <taxon>Tracheophyta</taxon>
        <taxon>Spermatophyta</taxon>
        <taxon>Magnoliopsida</taxon>
        <taxon>Liliopsida</taxon>
        <taxon>Poales</taxon>
        <taxon>Poaceae</taxon>
        <taxon>PACMAD clade</taxon>
        <taxon>Chloridoideae</taxon>
        <taxon>Eragrostideae</taxon>
        <taxon>Eragrostidinae</taxon>
        <taxon>Eragrostis</taxon>
    </lineage>
</organism>
<protein>
    <recommendedName>
        <fullName evidence="3">Disease resistance R13L4/SHOC-2-like LRR domain-containing protein</fullName>
    </recommendedName>
</protein>
<comment type="caution">
    <text evidence="4">The sequence shown here is derived from an EMBL/GenBank/DDBJ whole genome shotgun (WGS) entry which is preliminary data.</text>
</comment>
<dbReference type="PANTHER" id="PTHR37371">
    <property type="entry name" value="OS08G0180400 PROTEIN"/>
    <property type="match status" value="1"/>
</dbReference>
<dbReference type="Proteomes" id="UP000324897">
    <property type="component" value="Unassembled WGS sequence"/>
</dbReference>
<evidence type="ECO:0000256" key="2">
    <source>
        <dbReference type="SAM" id="MobiDB-lite"/>
    </source>
</evidence>
<keyword evidence="1" id="KW-0677">Repeat</keyword>
<evidence type="ECO:0000256" key="1">
    <source>
        <dbReference type="ARBA" id="ARBA00022737"/>
    </source>
</evidence>
<feature type="non-terminal residue" evidence="4">
    <location>
        <position position="1"/>
    </location>
</feature>
<feature type="compositionally biased region" description="Basic residues" evidence="2">
    <location>
        <begin position="1"/>
        <end position="19"/>
    </location>
</feature>
<feature type="domain" description="Disease resistance R13L4/SHOC-2-like LRR" evidence="3">
    <location>
        <begin position="135"/>
        <end position="375"/>
    </location>
</feature>
<feature type="compositionally biased region" description="Polar residues" evidence="2">
    <location>
        <begin position="121"/>
        <end position="131"/>
    </location>
</feature>
<dbReference type="Pfam" id="PF23598">
    <property type="entry name" value="LRR_14"/>
    <property type="match status" value="1"/>
</dbReference>
<gene>
    <name evidence="4" type="ORF">EJB05_09497</name>
</gene>
<evidence type="ECO:0000259" key="3">
    <source>
        <dbReference type="Pfam" id="PF23598"/>
    </source>
</evidence>
<feature type="region of interest" description="Disordered" evidence="2">
    <location>
        <begin position="103"/>
        <end position="131"/>
    </location>
</feature>
<dbReference type="AlphaFoldDB" id="A0A5J9W522"/>
<feature type="compositionally biased region" description="Low complexity" evidence="2">
    <location>
        <begin position="21"/>
        <end position="36"/>
    </location>
</feature>
<feature type="region of interest" description="Disordered" evidence="2">
    <location>
        <begin position="1"/>
        <end position="36"/>
    </location>
</feature>
<name>A0A5J9W522_9POAL</name>